<dbReference type="Proteomes" id="UP001241110">
    <property type="component" value="Unassembled WGS sequence"/>
</dbReference>
<dbReference type="GO" id="GO:0030288">
    <property type="term" value="C:outer membrane-bounded periplasmic space"/>
    <property type="evidence" value="ECO:0007669"/>
    <property type="project" value="TreeGrafter"/>
</dbReference>
<dbReference type="GO" id="GO:0007165">
    <property type="term" value="P:signal transduction"/>
    <property type="evidence" value="ECO:0007669"/>
    <property type="project" value="TreeGrafter"/>
</dbReference>
<protein>
    <submittedName>
        <fullName evidence="3">S41 family peptidase</fullName>
    </submittedName>
</protein>
<dbReference type="Gene3D" id="3.90.226.10">
    <property type="entry name" value="2-enoyl-CoA Hydratase, Chain A, domain 1"/>
    <property type="match status" value="1"/>
</dbReference>
<sequence>MTRQSLLLVVTFLGMMVGFAQTEANRVENYSASAYQKSLVRYKKDDCIEDLRKLEAVMKEAHPCLYCFTDSLTFHQTFANKISFLDQKKDSTISENEFLTIVRELVALVQDGHLYAESNESLVNYVSERGKFFPLSLAIEDNKAYIRQNYSTMLDSTALGSQLLTVNGVAIEEIIAKMMPLLSADANLEKARWRQLENVFTFDILYWSLYEPTDMYEVSYRMQDGSVRKSKIDAVTGSTINTANAVDEVTRRLNIDEAASTAYLDINTFYNADNKHDNATYEKFLADSFKQLNAKNIQNLIIDLRDNPGGLVHNAYRLFSYISPVNVESKVMVKSSTFLKEQKKLSFIEILMKKLSRNSYAARIDRAAPGTLVEITSKQHFITNVEKKYSGKVYILANGATFSAASMLVKLCKDQHVGIIVGEENAACQAVSFGDLIKYDLPNTLTKIYVSTSIVNREDDLEKSSIRPQIALGRDVYDDARGGDSVLKQLMELVHQSASPSPIARSQK</sequence>
<dbReference type="RefSeq" id="WP_313979252.1">
    <property type="nucleotide sequence ID" value="NZ_JASJOS010000005.1"/>
</dbReference>
<dbReference type="SUPFAM" id="SSF52096">
    <property type="entry name" value="ClpP/crotonase"/>
    <property type="match status" value="1"/>
</dbReference>
<dbReference type="GO" id="GO:0006508">
    <property type="term" value="P:proteolysis"/>
    <property type="evidence" value="ECO:0007669"/>
    <property type="project" value="InterPro"/>
</dbReference>
<dbReference type="GO" id="GO:0004175">
    <property type="term" value="F:endopeptidase activity"/>
    <property type="evidence" value="ECO:0007669"/>
    <property type="project" value="TreeGrafter"/>
</dbReference>
<keyword evidence="1" id="KW-0732">Signal</keyword>
<dbReference type="EMBL" id="JASJOS010000005">
    <property type="protein sequence ID" value="MDJ1481460.1"/>
    <property type="molecule type" value="Genomic_DNA"/>
</dbReference>
<dbReference type="GO" id="GO:0008236">
    <property type="term" value="F:serine-type peptidase activity"/>
    <property type="evidence" value="ECO:0007669"/>
    <property type="project" value="InterPro"/>
</dbReference>
<evidence type="ECO:0000313" key="3">
    <source>
        <dbReference type="EMBL" id="MDJ1481460.1"/>
    </source>
</evidence>
<dbReference type="PANTHER" id="PTHR32060:SF30">
    <property type="entry name" value="CARBOXY-TERMINAL PROCESSING PROTEASE CTPA"/>
    <property type="match status" value="1"/>
</dbReference>
<dbReference type="AlphaFoldDB" id="A0AAE3QQ43"/>
<gene>
    <name evidence="3" type="ORF">QNI16_13260</name>
</gene>
<evidence type="ECO:0000256" key="1">
    <source>
        <dbReference type="SAM" id="SignalP"/>
    </source>
</evidence>
<dbReference type="PANTHER" id="PTHR32060">
    <property type="entry name" value="TAIL-SPECIFIC PROTEASE"/>
    <property type="match status" value="1"/>
</dbReference>
<feature type="signal peptide" evidence="1">
    <location>
        <begin position="1"/>
        <end position="20"/>
    </location>
</feature>
<feature type="domain" description="Tail specific protease" evidence="2">
    <location>
        <begin position="261"/>
        <end position="431"/>
    </location>
</feature>
<dbReference type="Pfam" id="PF03572">
    <property type="entry name" value="Peptidase_S41"/>
    <property type="match status" value="1"/>
</dbReference>
<organism evidence="3 4">
    <name type="scientific">Xanthocytophaga flava</name>
    <dbReference type="NCBI Taxonomy" id="3048013"/>
    <lineage>
        <taxon>Bacteria</taxon>
        <taxon>Pseudomonadati</taxon>
        <taxon>Bacteroidota</taxon>
        <taxon>Cytophagia</taxon>
        <taxon>Cytophagales</taxon>
        <taxon>Rhodocytophagaceae</taxon>
        <taxon>Xanthocytophaga</taxon>
    </lineage>
</organism>
<reference evidence="3" key="1">
    <citation type="submission" date="2023-05" db="EMBL/GenBank/DDBJ databases">
        <authorList>
            <person name="Zhang X."/>
        </authorList>
    </citation>
    <scope>NUCLEOTIDE SEQUENCE</scope>
    <source>
        <strain evidence="3">YF14B1</strain>
    </source>
</reference>
<evidence type="ECO:0000313" key="4">
    <source>
        <dbReference type="Proteomes" id="UP001241110"/>
    </source>
</evidence>
<evidence type="ECO:0000259" key="2">
    <source>
        <dbReference type="Pfam" id="PF03572"/>
    </source>
</evidence>
<accession>A0AAE3QQ43</accession>
<feature type="chain" id="PRO_5042238809" evidence="1">
    <location>
        <begin position="21"/>
        <end position="508"/>
    </location>
</feature>
<name>A0AAE3QQ43_9BACT</name>
<proteinExistence type="predicted"/>
<comment type="caution">
    <text evidence="3">The sequence shown here is derived from an EMBL/GenBank/DDBJ whole genome shotgun (WGS) entry which is preliminary data.</text>
</comment>
<dbReference type="InterPro" id="IPR005151">
    <property type="entry name" value="Tail-specific_protease"/>
</dbReference>
<dbReference type="InterPro" id="IPR029045">
    <property type="entry name" value="ClpP/crotonase-like_dom_sf"/>
</dbReference>